<evidence type="ECO:0000313" key="7">
    <source>
        <dbReference type="Proteomes" id="UP001242732"/>
    </source>
</evidence>
<dbReference type="InterPro" id="IPR036388">
    <property type="entry name" value="WH-like_DNA-bd_sf"/>
</dbReference>
<dbReference type="InterPro" id="IPR005119">
    <property type="entry name" value="LysR_subst-bd"/>
</dbReference>
<evidence type="ECO:0000259" key="5">
    <source>
        <dbReference type="PROSITE" id="PS50931"/>
    </source>
</evidence>
<feature type="domain" description="HTH lysR-type" evidence="5">
    <location>
        <begin position="3"/>
        <end position="60"/>
    </location>
</feature>
<dbReference type="EMBL" id="CP127363">
    <property type="protein sequence ID" value="WIY50687.1"/>
    <property type="molecule type" value="Genomic_DNA"/>
</dbReference>
<accession>A0ABY9AV55</accession>
<sequence length="305" mass="32108">MRFDLTDLRLFLHVHEAGTITAGAERAHLALASASERLLAMEQALGAPLLVRGRRGVRATPAGQTLAHHARIVLQQVEQLRGELGAHGSGLAGHVRLLCNTSAMSEHLPAPLAAFLAAHPRIAVDAQERSSDGVADGVRDGLCDIGIASRSADLQGLAVLPFVADPLDLVVHRGHPLAGRGRIALADAAQEDFTGLPDDSALQAHLARQARRQGQRLRYRARLQHVDAVCRLVGLGAGLVAIVPRAAAVRLARSTGIRRVALSDAWAARELVLCVRADGGGAPDALPRHARALLDHLAGWRGAGG</sequence>
<evidence type="ECO:0000256" key="1">
    <source>
        <dbReference type="ARBA" id="ARBA00009437"/>
    </source>
</evidence>
<keyword evidence="2" id="KW-0805">Transcription regulation</keyword>
<dbReference type="SUPFAM" id="SSF46785">
    <property type="entry name" value="Winged helix' DNA-binding domain"/>
    <property type="match status" value="1"/>
</dbReference>
<proteinExistence type="inferred from homology"/>
<dbReference type="SUPFAM" id="SSF53850">
    <property type="entry name" value="Periplasmic binding protein-like II"/>
    <property type="match status" value="1"/>
</dbReference>
<name>A0ABY9AV55_PARCI</name>
<evidence type="ECO:0000256" key="3">
    <source>
        <dbReference type="ARBA" id="ARBA00023125"/>
    </source>
</evidence>
<keyword evidence="4" id="KW-0804">Transcription</keyword>
<organism evidence="6 7">
    <name type="scientific">Paracidovorax citrulli</name>
    <name type="common">Acidovorax citrulli</name>
    <dbReference type="NCBI Taxonomy" id="80869"/>
    <lineage>
        <taxon>Bacteria</taxon>
        <taxon>Pseudomonadati</taxon>
        <taxon>Pseudomonadota</taxon>
        <taxon>Betaproteobacteria</taxon>
        <taxon>Burkholderiales</taxon>
        <taxon>Comamonadaceae</taxon>
        <taxon>Paracidovorax</taxon>
    </lineage>
</organism>
<protein>
    <submittedName>
        <fullName evidence="6">LysR family transcriptional regulator</fullName>
    </submittedName>
</protein>
<gene>
    <name evidence="6" type="ORF">QRO08_09000</name>
</gene>
<dbReference type="InterPro" id="IPR036390">
    <property type="entry name" value="WH_DNA-bd_sf"/>
</dbReference>
<evidence type="ECO:0000313" key="6">
    <source>
        <dbReference type="EMBL" id="WIY50687.1"/>
    </source>
</evidence>
<dbReference type="PANTHER" id="PTHR30419:SF2">
    <property type="entry name" value="LYSR FAMILY TRANSCRIPTIONAL REGULATOR"/>
    <property type="match status" value="1"/>
</dbReference>
<comment type="similarity">
    <text evidence="1">Belongs to the LysR transcriptional regulatory family.</text>
</comment>
<dbReference type="RefSeq" id="WP_011795329.1">
    <property type="nucleotide sequence ID" value="NZ_CP023687.1"/>
</dbReference>
<keyword evidence="7" id="KW-1185">Reference proteome</keyword>
<dbReference type="Pfam" id="PF03466">
    <property type="entry name" value="LysR_substrate"/>
    <property type="match status" value="1"/>
</dbReference>
<dbReference type="PROSITE" id="PS50931">
    <property type="entry name" value="HTH_LYSR"/>
    <property type="match status" value="1"/>
</dbReference>
<dbReference type="Proteomes" id="UP001242732">
    <property type="component" value="Chromosome"/>
</dbReference>
<evidence type="ECO:0000256" key="4">
    <source>
        <dbReference type="ARBA" id="ARBA00023163"/>
    </source>
</evidence>
<dbReference type="PANTHER" id="PTHR30419">
    <property type="entry name" value="HTH-TYPE TRANSCRIPTIONAL REGULATOR YBHD"/>
    <property type="match status" value="1"/>
</dbReference>
<reference evidence="6 7" key="1">
    <citation type="submission" date="2023-06" db="EMBL/GenBank/DDBJ databases">
        <authorList>
            <person name="Ham H."/>
            <person name="Park D.S."/>
        </authorList>
    </citation>
    <scope>NUCLEOTIDE SEQUENCE [LARGE SCALE GENOMIC DNA]</scope>
    <source>
        <strain evidence="6 7">KACC 17005</strain>
    </source>
</reference>
<dbReference type="InterPro" id="IPR000847">
    <property type="entry name" value="LysR_HTH_N"/>
</dbReference>
<dbReference type="Gene3D" id="3.40.190.290">
    <property type="match status" value="1"/>
</dbReference>
<dbReference type="Pfam" id="PF00126">
    <property type="entry name" value="HTH_1"/>
    <property type="match status" value="1"/>
</dbReference>
<dbReference type="InterPro" id="IPR050950">
    <property type="entry name" value="HTH-type_LysR_regulators"/>
</dbReference>
<dbReference type="Gene3D" id="1.10.10.10">
    <property type="entry name" value="Winged helix-like DNA-binding domain superfamily/Winged helix DNA-binding domain"/>
    <property type="match status" value="1"/>
</dbReference>
<evidence type="ECO:0000256" key="2">
    <source>
        <dbReference type="ARBA" id="ARBA00023015"/>
    </source>
</evidence>
<keyword evidence="3" id="KW-0238">DNA-binding</keyword>